<dbReference type="GO" id="GO:0033739">
    <property type="term" value="F:preQ1 synthase activity"/>
    <property type="evidence" value="ECO:0007669"/>
    <property type="project" value="UniProtKB-EC"/>
</dbReference>
<dbReference type="SUPFAM" id="SSF55620">
    <property type="entry name" value="Tetrahydrobiopterin biosynthesis enzymes-like"/>
    <property type="match status" value="1"/>
</dbReference>
<reference evidence="1 2" key="2">
    <citation type="submission" date="2015-01" db="EMBL/GenBank/DDBJ databases">
        <authorList>
            <consortium name="NBRP consortium"/>
            <person name="Sawabe T."/>
            <person name="Meirelles P."/>
            <person name="Feng G."/>
            <person name="Sayaka M."/>
            <person name="Hattori M."/>
            <person name="Ohkuma M."/>
        </authorList>
    </citation>
    <scope>NUCLEOTIDE SEQUENCE [LARGE SCALE GENOMIC DNA]</scope>
    <source>
        <strain evidence="2">JCM 19241</strain>
    </source>
</reference>
<organism evidence="1 2">
    <name type="scientific">Vibrio ishigakensis</name>
    <dbReference type="NCBI Taxonomy" id="1481914"/>
    <lineage>
        <taxon>Bacteria</taxon>
        <taxon>Pseudomonadati</taxon>
        <taxon>Pseudomonadota</taxon>
        <taxon>Gammaproteobacteria</taxon>
        <taxon>Vibrionales</taxon>
        <taxon>Vibrionaceae</taxon>
        <taxon>Vibrio</taxon>
    </lineage>
</organism>
<dbReference type="STRING" id="1481914.JCM19241_564"/>
<sequence length="74" mass="7989">MTHHAFRYTAPQGEFELAIARSDVEMIDTDTTVELLAQYIAEEVSQSVEPEATLDVIAYEGVGKGAMASVKGQA</sequence>
<dbReference type="Proteomes" id="UP000031666">
    <property type="component" value="Unassembled WGS sequence"/>
</dbReference>
<dbReference type="EMBL" id="BBSC01000005">
    <property type="protein sequence ID" value="GAM76266.1"/>
    <property type="molecule type" value="Genomic_DNA"/>
</dbReference>
<name>A0A0B8QC76_9VIBR</name>
<gene>
    <name evidence="1" type="ORF">JCM19241_564</name>
</gene>
<evidence type="ECO:0000313" key="1">
    <source>
        <dbReference type="EMBL" id="GAM76266.1"/>
    </source>
</evidence>
<comment type="caution">
    <text evidence="1">The sequence shown here is derived from an EMBL/GenBank/DDBJ whole genome shotgun (WGS) entry which is preliminary data.</text>
</comment>
<dbReference type="AlphaFoldDB" id="A0A0B8QC76"/>
<proteinExistence type="predicted"/>
<evidence type="ECO:0000313" key="2">
    <source>
        <dbReference type="Proteomes" id="UP000031666"/>
    </source>
</evidence>
<reference evidence="1 2" key="1">
    <citation type="submission" date="2015-01" db="EMBL/GenBank/DDBJ databases">
        <title>Vibrio sp. C94 JCM 19241 whole genome shotgun sequence.</title>
        <authorList>
            <person name="Sawabe T."/>
            <person name="Meirelles P."/>
            <person name="Feng G."/>
            <person name="Sayaka M."/>
            <person name="Hattori M."/>
            <person name="Ohkuma M."/>
        </authorList>
    </citation>
    <scope>NUCLEOTIDE SEQUENCE [LARGE SCALE GENOMIC DNA]</scope>
    <source>
        <strain evidence="2">JCM 19241</strain>
    </source>
</reference>
<dbReference type="EC" id="1.7.1.13" evidence="1"/>
<accession>A0A0B8QC76</accession>
<protein>
    <submittedName>
        <fullName evidence="1">NADPH dependent preQ0 reductase</fullName>
        <ecNumber evidence="1">1.7.1.13</ecNumber>
    </submittedName>
</protein>
<keyword evidence="1" id="KW-0560">Oxidoreductase</keyword>